<proteinExistence type="predicted"/>
<organism evidence="1 2">
    <name type="scientific">Streptomyces glaucus</name>
    <dbReference type="NCBI Taxonomy" id="284029"/>
    <lineage>
        <taxon>Bacteria</taxon>
        <taxon>Bacillati</taxon>
        <taxon>Actinomycetota</taxon>
        <taxon>Actinomycetes</taxon>
        <taxon>Kitasatosporales</taxon>
        <taxon>Streptomycetaceae</taxon>
        <taxon>Streptomyces</taxon>
    </lineage>
</organism>
<evidence type="ECO:0000313" key="2">
    <source>
        <dbReference type="Proteomes" id="UP001500460"/>
    </source>
</evidence>
<dbReference type="EMBL" id="BAAATK010000006">
    <property type="protein sequence ID" value="GAA2428005.1"/>
    <property type="molecule type" value="Genomic_DNA"/>
</dbReference>
<name>A0ABN3JGV7_9ACTN</name>
<sequence length="124" mass="13773">MLPGLVNNPVRLWRAGASRTNVEVLSLFMDRATPRWDTVPSMPTRQVCPRCGQDWVHSYRFIADGAPFSLCTECDSLWWPGEAVEVAHAKFLDDAVAERLGVEGNPWGDLVWADVIEPAPDHGA</sequence>
<dbReference type="Proteomes" id="UP001500460">
    <property type="component" value="Unassembled WGS sequence"/>
</dbReference>
<reference evidence="1 2" key="1">
    <citation type="journal article" date="2019" name="Int. J. Syst. Evol. Microbiol.">
        <title>The Global Catalogue of Microorganisms (GCM) 10K type strain sequencing project: providing services to taxonomists for standard genome sequencing and annotation.</title>
        <authorList>
            <consortium name="The Broad Institute Genomics Platform"/>
            <consortium name="The Broad Institute Genome Sequencing Center for Infectious Disease"/>
            <person name="Wu L."/>
            <person name="Ma J."/>
        </authorList>
    </citation>
    <scope>NUCLEOTIDE SEQUENCE [LARGE SCALE GENOMIC DNA]</scope>
    <source>
        <strain evidence="1 2">JCM 6922</strain>
    </source>
</reference>
<keyword evidence="2" id="KW-1185">Reference proteome</keyword>
<evidence type="ECO:0000313" key="1">
    <source>
        <dbReference type="EMBL" id="GAA2428005.1"/>
    </source>
</evidence>
<accession>A0ABN3JGV7</accession>
<comment type="caution">
    <text evidence="1">The sequence shown here is derived from an EMBL/GenBank/DDBJ whole genome shotgun (WGS) entry which is preliminary data.</text>
</comment>
<gene>
    <name evidence="1" type="ORF">GCM10010421_14600</name>
</gene>
<protein>
    <submittedName>
        <fullName evidence="1">Uncharacterized protein</fullName>
    </submittedName>
</protein>